<feature type="region of interest" description="Disordered" evidence="1">
    <location>
        <begin position="1"/>
        <end position="22"/>
    </location>
</feature>
<sequence>MGSTDGATYEGYTYEELEKEPH</sequence>
<dbReference type="PaxDb" id="29760-VIT_19s0015g02360.t01"/>
<proteinExistence type="predicted"/>
<reference evidence="3" key="1">
    <citation type="journal article" date="2007" name="Nature">
        <title>The grapevine genome sequence suggests ancestral hexaploidization in major angiosperm phyla.</title>
        <authorList>
            <consortium name="The French-Italian Public Consortium for Grapevine Genome Characterization."/>
            <person name="Jaillon O."/>
            <person name="Aury J.-M."/>
            <person name="Noel B."/>
            <person name="Policriti A."/>
            <person name="Clepet C."/>
            <person name="Casagrande A."/>
            <person name="Choisne N."/>
            <person name="Aubourg S."/>
            <person name="Vitulo N."/>
            <person name="Jubin C."/>
            <person name="Vezzi A."/>
            <person name="Legeai F."/>
            <person name="Hugueney P."/>
            <person name="Dasilva C."/>
            <person name="Horner D."/>
            <person name="Mica E."/>
            <person name="Jublot D."/>
            <person name="Poulain J."/>
            <person name="Bruyere C."/>
            <person name="Billault A."/>
            <person name="Segurens B."/>
            <person name="Gouyvenoux M."/>
            <person name="Ugarte E."/>
            <person name="Cattonaro F."/>
            <person name="Anthouard V."/>
            <person name="Vico V."/>
            <person name="Del Fabbro C."/>
            <person name="Alaux M."/>
            <person name="Di Gaspero G."/>
            <person name="Dumas V."/>
            <person name="Felice N."/>
            <person name="Paillard S."/>
            <person name="Juman I."/>
            <person name="Moroldo M."/>
            <person name="Scalabrin S."/>
            <person name="Canaguier A."/>
            <person name="Le Clainche I."/>
            <person name="Malacrida G."/>
            <person name="Durand E."/>
            <person name="Pesole G."/>
            <person name="Laucou V."/>
            <person name="Chatelet P."/>
            <person name="Merdinoglu D."/>
            <person name="Delledonne M."/>
            <person name="Pezzotti M."/>
            <person name="Lecharny A."/>
            <person name="Scarpelli C."/>
            <person name="Artiguenave F."/>
            <person name="Pe M.E."/>
            <person name="Valle G."/>
            <person name="Morgante M."/>
            <person name="Caboche M."/>
            <person name="Adam-Blondon A.-F."/>
            <person name="Weissenbach J."/>
            <person name="Quetier F."/>
            <person name="Wincker P."/>
        </authorList>
    </citation>
    <scope>NUCLEOTIDE SEQUENCE [LARGE SCALE GENOMIC DNA]</scope>
    <source>
        <strain evidence="3">cv. Pinot noir / PN40024</strain>
    </source>
</reference>
<dbReference type="HOGENOM" id="CLU_3425442_0_0_1"/>
<evidence type="ECO:0000313" key="3">
    <source>
        <dbReference type="Proteomes" id="UP000009183"/>
    </source>
</evidence>
<dbReference type="Proteomes" id="UP000009183">
    <property type="component" value="Chromosome 19"/>
</dbReference>
<accession>F6I4Z7</accession>
<name>F6I4Z7_VITVI</name>
<dbReference type="EMBL" id="FN596747">
    <property type="protein sequence ID" value="CCB62092.1"/>
    <property type="molecule type" value="Genomic_DNA"/>
</dbReference>
<organism evidence="2 3">
    <name type="scientific">Vitis vinifera</name>
    <name type="common">Grape</name>
    <dbReference type="NCBI Taxonomy" id="29760"/>
    <lineage>
        <taxon>Eukaryota</taxon>
        <taxon>Viridiplantae</taxon>
        <taxon>Streptophyta</taxon>
        <taxon>Embryophyta</taxon>
        <taxon>Tracheophyta</taxon>
        <taxon>Spermatophyta</taxon>
        <taxon>Magnoliopsida</taxon>
        <taxon>eudicotyledons</taxon>
        <taxon>Gunneridae</taxon>
        <taxon>Pentapetalae</taxon>
        <taxon>rosids</taxon>
        <taxon>Vitales</taxon>
        <taxon>Vitaceae</taxon>
        <taxon>Viteae</taxon>
        <taxon>Vitis</taxon>
    </lineage>
</organism>
<gene>
    <name evidence="2" type="ordered locus">VIT_19s0015g02360</name>
</gene>
<protein>
    <submittedName>
        <fullName evidence="2">Uncharacterized protein</fullName>
    </submittedName>
</protein>
<dbReference type="AlphaFoldDB" id="F6I4Z7"/>
<keyword evidence="3" id="KW-1185">Reference proteome</keyword>
<evidence type="ECO:0000313" key="2">
    <source>
        <dbReference type="EMBL" id="CCB62092.1"/>
    </source>
</evidence>
<dbReference type="InParanoid" id="F6I4Z7"/>
<evidence type="ECO:0000256" key="1">
    <source>
        <dbReference type="SAM" id="MobiDB-lite"/>
    </source>
</evidence>
<feature type="compositionally biased region" description="Acidic residues" evidence="1">
    <location>
        <begin position="13"/>
        <end position="22"/>
    </location>
</feature>